<dbReference type="Gene3D" id="3.40.30.10">
    <property type="entry name" value="Glutaredoxin"/>
    <property type="match status" value="1"/>
</dbReference>
<dbReference type="EMBL" id="CP098242">
    <property type="protein sequence ID" value="WAW09010.1"/>
    <property type="molecule type" value="Genomic_DNA"/>
</dbReference>
<proteinExistence type="predicted"/>
<keyword evidence="2" id="KW-1185">Reference proteome</keyword>
<evidence type="ECO:0000313" key="1">
    <source>
        <dbReference type="EMBL" id="WAW09010.1"/>
    </source>
</evidence>
<name>A0A9E9LWQ1_9BURK</name>
<accession>A0A9E9LWQ1</accession>
<sequence length="100" mass="10866">MPRISRLQIIESPAALADRPAALDADLEWVKKRGVDVERLPQDASSPAPISLSGPLPLVFVDGNMALSGRYPTREEMGIWMMFGFVSPNDSNGGPRLCTL</sequence>
<dbReference type="KEGG" id="ovb:NB640_06860"/>
<reference evidence="1" key="1">
    <citation type="journal article" date="2022" name="Front. Microbiol.">
        <title>New perspectives on an old grouping: The genomic and phenotypic variability of Oxalobacter formigenes and the implications for calcium oxalate stone prevention.</title>
        <authorList>
            <person name="Chmiel J.A."/>
            <person name="Carr C."/>
            <person name="Stuivenberg G.A."/>
            <person name="Venema R."/>
            <person name="Chanyi R.M."/>
            <person name="Al K.F."/>
            <person name="Giguere D."/>
            <person name="Say H."/>
            <person name="Akouris P.P."/>
            <person name="Dominguez Romero S.A."/>
            <person name="Kwong A."/>
            <person name="Tai V."/>
            <person name="Koval S.F."/>
            <person name="Razvi H."/>
            <person name="Bjazevic J."/>
            <person name="Burton J.P."/>
        </authorList>
    </citation>
    <scope>NUCLEOTIDE SEQUENCE</scope>
    <source>
        <strain evidence="1">WoOx3</strain>
    </source>
</reference>
<dbReference type="AlphaFoldDB" id="A0A9E9LWQ1"/>
<protein>
    <submittedName>
        <fullName evidence="1">Arsenic metallochaperone ArsD family protein</fullName>
    </submittedName>
</protein>
<organism evidence="1 2">
    <name type="scientific">Oxalobacter vibrioformis</name>
    <dbReference type="NCBI Taxonomy" id="933080"/>
    <lineage>
        <taxon>Bacteria</taxon>
        <taxon>Pseudomonadati</taxon>
        <taxon>Pseudomonadota</taxon>
        <taxon>Betaproteobacteria</taxon>
        <taxon>Burkholderiales</taxon>
        <taxon>Oxalobacteraceae</taxon>
        <taxon>Oxalobacter</taxon>
    </lineage>
</organism>
<evidence type="ECO:0000313" key="2">
    <source>
        <dbReference type="Proteomes" id="UP001156215"/>
    </source>
</evidence>
<dbReference type="Proteomes" id="UP001156215">
    <property type="component" value="Chromosome"/>
</dbReference>
<dbReference type="RefSeq" id="WP_269308003.1">
    <property type="nucleotide sequence ID" value="NZ_CP098242.1"/>
</dbReference>
<gene>
    <name evidence="1" type="ORF">NB640_06860</name>
</gene>